<dbReference type="PANTHER" id="PTHR11736">
    <property type="entry name" value="MELANOMA-ASSOCIATED ANTIGEN MAGE ANTIGEN"/>
    <property type="match status" value="1"/>
</dbReference>
<dbReference type="InterPro" id="IPR041899">
    <property type="entry name" value="MAGE_WH2"/>
</dbReference>
<evidence type="ECO:0000313" key="3">
    <source>
        <dbReference type="EMBL" id="KAK4043815.1"/>
    </source>
</evidence>
<feature type="compositionally biased region" description="Basic residues" evidence="1">
    <location>
        <begin position="1"/>
        <end position="10"/>
    </location>
</feature>
<evidence type="ECO:0000313" key="4">
    <source>
        <dbReference type="Proteomes" id="UP001303115"/>
    </source>
</evidence>
<name>A0AAN6PPF6_9PEZI</name>
<dbReference type="PANTHER" id="PTHR11736:SF14">
    <property type="entry name" value="NSE3 HOMOLOG, SMC5-SMC6 COMPLEX COMPONENT"/>
    <property type="match status" value="1"/>
</dbReference>
<dbReference type="Pfam" id="PF01454">
    <property type="entry name" value="MAGE"/>
    <property type="match status" value="1"/>
</dbReference>
<dbReference type="Gene3D" id="1.10.10.1200">
    <property type="entry name" value="MAGE homology domain, winged helix WH1 motif"/>
    <property type="match status" value="1"/>
</dbReference>
<feature type="compositionally biased region" description="Low complexity" evidence="1">
    <location>
        <begin position="310"/>
        <end position="320"/>
    </location>
</feature>
<gene>
    <name evidence="3" type="ORF">C8A01DRAFT_32135</name>
</gene>
<organism evidence="3 4">
    <name type="scientific">Parachaetomium inaequale</name>
    <dbReference type="NCBI Taxonomy" id="2588326"/>
    <lineage>
        <taxon>Eukaryota</taxon>
        <taxon>Fungi</taxon>
        <taxon>Dikarya</taxon>
        <taxon>Ascomycota</taxon>
        <taxon>Pezizomycotina</taxon>
        <taxon>Sordariomycetes</taxon>
        <taxon>Sordariomycetidae</taxon>
        <taxon>Sordariales</taxon>
        <taxon>Chaetomiaceae</taxon>
        <taxon>Parachaetomium</taxon>
    </lineage>
</organism>
<accession>A0AAN6PPF6</accession>
<protein>
    <submittedName>
        <fullName evidence="3">MAGE family-domain-containing protein</fullName>
    </submittedName>
</protein>
<dbReference type="GO" id="GO:0006281">
    <property type="term" value="P:DNA repair"/>
    <property type="evidence" value="ECO:0007669"/>
    <property type="project" value="TreeGrafter"/>
</dbReference>
<dbReference type="InterPro" id="IPR002190">
    <property type="entry name" value="MHD_dom"/>
</dbReference>
<comment type="caution">
    <text evidence="3">The sequence shown here is derived from an EMBL/GenBank/DDBJ whole genome shotgun (WGS) entry which is preliminary data.</text>
</comment>
<feature type="domain" description="MAGE" evidence="2">
    <location>
        <begin position="57"/>
        <end position="266"/>
    </location>
</feature>
<feature type="region of interest" description="Disordered" evidence="1">
    <location>
        <begin position="301"/>
        <end position="338"/>
    </location>
</feature>
<feature type="compositionally biased region" description="Acidic residues" evidence="1">
    <location>
        <begin position="32"/>
        <end position="41"/>
    </location>
</feature>
<dbReference type="EMBL" id="MU854324">
    <property type="protein sequence ID" value="KAK4043815.1"/>
    <property type="molecule type" value="Genomic_DNA"/>
</dbReference>
<evidence type="ECO:0000256" key="1">
    <source>
        <dbReference type="SAM" id="MobiDB-lite"/>
    </source>
</evidence>
<dbReference type="GO" id="GO:0005634">
    <property type="term" value="C:nucleus"/>
    <property type="evidence" value="ECO:0007669"/>
    <property type="project" value="TreeGrafter"/>
</dbReference>
<sequence>MPVQPRRRRQAVQEDEDEDEDMQQQDPQSPGDVDDDGDEQMAEVGQRDETSQLIKGLVRYALACEYSRTPIRRDGIRDKVLGPNGREFKKVFAGAQKQLRATFGMEMVELPTKDRNLMTAEQKRKAAKSQSQKEASSNTYVLTSILPETFTTPDIITPSKVESADGEASYIALYTTIIAIITLSGGELSDPRLRRHLSRLNALENMPSMNPGDETSPSEKTETVLQRMIKQGYLVRVTESRSTGDDDATTWHVSPRGKVEVDKEVIAAFVRTVYGGSNEELEGKLQTSLKVRDRNLEVVGGTIEEEEDVAAPPDGDPGPSTRRRGRRRQTEAEDEDSG</sequence>
<dbReference type="AlphaFoldDB" id="A0AAN6PPF6"/>
<evidence type="ECO:0000259" key="2">
    <source>
        <dbReference type="SMART" id="SM01373"/>
    </source>
</evidence>
<reference evidence="4" key="1">
    <citation type="journal article" date="2023" name="Mol. Phylogenet. Evol.">
        <title>Genome-scale phylogeny and comparative genomics of the fungal order Sordariales.</title>
        <authorList>
            <person name="Hensen N."/>
            <person name="Bonometti L."/>
            <person name="Westerberg I."/>
            <person name="Brannstrom I.O."/>
            <person name="Guillou S."/>
            <person name="Cros-Aarteil S."/>
            <person name="Calhoun S."/>
            <person name="Haridas S."/>
            <person name="Kuo A."/>
            <person name="Mondo S."/>
            <person name="Pangilinan J."/>
            <person name="Riley R."/>
            <person name="LaButti K."/>
            <person name="Andreopoulos B."/>
            <person name="Lipzen A."/>
            <person name="Chen C."/>
            <person name="Yan M."/>
            <person name="Daum C."/>
            <person name="Ng V."/>
            <person name="Clum A."/>
            <person name="Steindorff A."/>
            <person name="Ohm R.A."/>
            <person name="Martin F."/>
            <person name="Silar P."/>
            <person name="Natvig D.O."/>
            <person name="Lalanne C."/>
            <person name="Gautier V."/>
            <person name="Ament-Velasquez S.L."/>
            <person name="Kruys A."/>
            <person name="Hutchinson M.I."/>
            <person name="Powell A.J."/>
            <person name="Barry K."/>
            <person name="Miller A.N."/>
            <person name="Grigoriev I.V."/>
            <person name="Debuchy R."/>
            <person name="Gladieux P."/>
            <person name="Hiltunen Thoren M."/>
            <person name="Johannesson H."/>
        </authorList>
    </citation>
    <scope>NUCLEOTIDE SEQUENCE [LARGE SCALE GENOMIC DNA]</scope>
    <source>
        <strain evidence="4">CBS 284.82</strain>
    </source>
</reference>
<dbReference type="Proteomes" id="UP001303115">
    <property type="component" value="Unassembled WGS sequence"/>
</dbReference>
<feature type="compositionally biased region" description="Acidic residues" evidence="1">
    <location>
        <begin position="13"/>
        <end position="23"/>
    </location>
</feature>
<feature type="region of interest" description="Disordered" evidence="1">
    <location>
        <begin position="1"/>
        <end position="48"/>
    </location>
</feature>
<dbReference type="SMART" id="SM01373">
    <property type="entry name" value="MAGE"/>
    <property type="match status" value="1"/>
</dbReference>
<dbReference type="InterPro" id="IPR037445">
    <property type="entry name" value="MAGE"/>
</dbReference>
<dbReference type="Gene3D" id="1.10.10.1210">
    <property type="entry name" value="MAGE homology domain, winged helix WH2 motif"/>
    <property type="match status" value="1"/>
</dbReference>
<dbReference type="InterPro" id="IPR041898">
    <property type="entry name" value="MAGE_WH1"/>
</dbReference>
<proteinExistence type="predicted"/>
<keyword evidence="4" id="KW-1185">Reference proteome</keyword>